<evidence type="ECO:0000256" key="10">
    <source>
        <dbReference type="ARBA" id="ARBA00023237"/>
    </source>
</evidence>
<evidence type="ECO:0000256" key="11">
    <source>
        <dbReference type="PROSITE-ProRule" id="PRU01360"/>
    </source>
</evidence>
<dbReference type="Gene3D" id="2.40.170.20">
    <property type="entry name" value="TonB-dependent receptor, beta-barrel domain"/>
    <property type="match status" value="1"/>
</dbReference>
<dbReference type="PANTHER" id="PTHR30069:SF29">
    <property type="entry name" value="HEMOGLOBIN AND HEMOGLOBIN-HAPTOGLOBIN-BINDING PROTEIN 1-RELATED"/>
    <property type="match status" value="1"/>
</dbReference>
<evidence type="ECO:0000313" key="16">
    <source>
        <dbReference type="EMBL" id="RUO20707.1"/>
    </source>
</evidence>
<protein>
    <submittedName>
        <fullName evidence="16">TonB-dependent receptor</fullName>
    </submittedName>
</protein>
<dbReference type="InterPro" id="IPR039426">
    <property type="entry name" value="TonB-dep_rcpt-like"/>
</dbReference>
<dbReference type="GO" id="GO:0009279">
    <property type="term" value="C:cell outer membrane"/>
    <property type="evidence" value="ECO:0007669"/>
    <property type="project" value="UniProtKB-SubCell"/>
</dbReference>
<feature type="signal peptide" evidence="13">
    <location>
        <begin position="1"/>
        <end position="29"/>
    </location>
</feature>
<comment type="subcellular location">
    <subcellularLocation>
        <location evidence="1 11">Cell outer membrane</location>
        <topology evidence="1 11">Multi-pass membrane protein</topology>
    </subcellularLocation>
</comment>
<proteinExistence type="inferred from homology"/>
<dbReference type="AlphaFoldDB" id="A0A432VVT7"/>
<evidence type="ECO:0000259" key="14">
    <source>
        <dbReference type="Pfam" id="PF00593"/>
    </source>
</evidence>
<dbReference type="OrthoDB" id="9764669at2"/>
<accession>A0A432VVT7</accession>
<keyword evidence="3 11" id="KW-0813">Transport</keyword>
<feature type="chain" id="PRO_5019196289" evidence="13">
    <location>
        <begin position="30"/>
        <end position="735"/>
    </location>
</feature>
<dbReference type="GO" id="GO:0044718">
    <property type="term" value="P:siderophore transmembrane transport"/>
    <property type="evidence" value="ECO:0007669"/>
    <property type="project" value="TreeGrafter"/>
</dbReference>
<comment type="caution">
    <text evidence="16">The sequence shown here is derived from an EMBL/GenBank/DDBJ whole genome shotgun (WGS) entry which is preliminary data.</text>
</comment>
<name>A0A432VVT7_9GAMM</name>
<dbReference type="PANTHER" id="PTHR30069">
    <property type="entry name" value="TONB-DEPENDENT OUTER MEMBRANE RECEPTOR"/>
    <property type="match status" value="1"/>
</dbReference>
<keyword evidence="5 11" id="KW-0812">Transmembrane</keyword>
<dbReference type="InterPro" id="IPR000531">
    <property type="entry name" value="Beta-barrel_TonB"/>
</dbReference>
<comment type="similarity">
    <text evidence="2">Belongs to the TonB-dependent receptor family. Hemoglobin/haptoglobin binding protein subfamily.</text>
</comment>
<evidence type="ECO:0000256" key="12">
    <source>
        <dbReference type="RuleBase" id="RU003357"/>
    </source>
</evidence>
<evidence type="ECO:0000313" key="17">
    <source>
        <dbReference type="Proteomes" id="UP000288212"/>
    </source>
</evidence>
<dbReference type="RefSeq" id="WP_126791873.1">
    <property type="nucleotide sequence ID" value="NZ_PIPI01000002.1"/>
</dbReference>
<dbReference type="Pfam" id="PF00593">
    <property type="entry name" value="TonB_dep_Rec_b-barrel"/>
    <property type="match status" value="1"/>
</dbReference>
<keyword evidence="6 13" id="KW-0732">Signal</keyword>
<dbReference type="InterPro" id="IPR036942">
    <property type="entry name" value="Beta-barrel_TonB_sf"/>
</dbReference>
<evidence type="ECO:0000256" key="5">
    <source>
        <dbReference type="ARBA" id="ARBA00022692"/>
    </source>
</evidence>
<feature type="domain" description="TonB-dependent receptor-like beta-barrel" evidence="14">
    <location>
        <begin position="266"/>
        <end position="696"/>
    </location>
</feature>
<reference evidence="16 17" key="1">
    <citation type="journal article" date="2011" name="Front. Microbiol.">
        <title>Genomic signatures of strain selection and enhancement in Bacillus atrophaeus var. globigii, a historical biowarfare simulant.</title>
        <authorList>
            <person name="Gibbons H.S."/>
            <person name="Broomall S.M."/>
            <person name="McNew L.A."/>
            <person name="Daligault H."/>
            <person name="Chapman C."/>
            <person name="Bruce D."/>
            <person name="Karavis M."/>
            <person name="Krepps M."/>
            <person name="McGregor P.A."/>
            <person name="Hong C."/>
            <person name="Park K.H."/>
            <person name="Akmal A."/>
            <person name="Feldman A."/>
            <person name="Lin J.S."/>
            <person name="Chang W.E."/>
            <person name="Higgs B.W."/>
            <person name="Demirev P."/>
            <person name="Lindquist J."/>
            <person name="Liem A."/>
            <person name="Fochler E."/>
            <person name="Read T.D."/>
            <person name="Tapia R."/>
            <person name="Johnson S."/>
            <person name="Bishop-Lilly K.A."/>
            <person name="Detter C."/>
            <person name="Han C."/>
            <person name="Sozhamannan S."/>
            <person name="Rosenzweig C.N."/>
            <person name="Skowronski E.W."/>
        </authorList>
    </citation>
    <scope>NUCLEOTIDE SEQUENCE [LARGE SCALE GENOMIC DNA]</scope>
    <source>
        <strain evidence="16 17">AK5</strain>
    </source>
</reference>
<keyword evidence="17" id="KW-1185">Reference proteome</keyword>
<keyword evidence="7 12" id="KW-0798">TonB box</keyword>
<sequence>MQKSPRRYFARHRLALAIASLLSVPAVGYAVVADKPDADSYEVITVVAHRQARQQSEVTGTVTVIDENRMQRELALDIADLVRYEPGVDIDQGGSRFGHGGFTIRGIGGNRSVIVVDNIPLADGFSVGNFSDSGRGLAELGLVSRVEVLRGPASTLYGSKALGGVVSFALLDVDDVLQFSDFGGFVNVSGNSDRDRYRGTVATAWRQGDYGVLVAGAHQRSAEPNLAQTPSVQDQLDVEQNAMLIRFAKETDRTRLRFSIDTTEERRDSDILALLGQGRFALTTLMQGDDWREQQRFVVDQYFQDIAGIDRGNWRVWRQLVNTQQATYEERQAAPTPISIARNFELQQSTWGVGADLENDIQLLGYQQRIGYGFELVQTSVSDRRDGVQTNLNTGATTQVILGERFPLRDFPNSDITELGVYVHDEIALWQGGPTLSPGLRYEYYQLKSKVDALYAEAFPSAQVTDLTESHWLPKLGLMWPLAANVDGFMQYAEGFRAPPFSDVNIGLYMPMMNIVAIPNPDLKSERGRTMEAGLRWRGDSAQLEAVVFRNHYRDFIETRAALGFDPALGMLVFQSQNRERVRIEGAELRYRQALSDSFELSLAAEVTRGYEQGTDTAENRHLSSVAPARATIELVWLPSLMWESRLFMQSSRGQRELHDASGALLFSAPGYTTFDWVTQWFPNERWALSFGVFNLGDKTYWRHGGSRSRLANDPYVPLWAEPGRSFGAAAIFRF</sequence>
<dbReference type="GO" id="GO:0015344">
    <property type="term" value="F:siderophore uptake transmembrane transporter activity"/>
    <property type="evidence" value="ECO:0007669"/>
    <property type="project" value="TreeGrafter"/>
</dbReference>
<dbReference type="InterPro" id="IPR037066">
    <property type="entry name" value="Plug_dom_sf"/>
</dbReference>
<dbReference type="EMBL" id="PIPI01000002">
    <property type="protein sequence ID" value="RUO20707.1"/>
    <property type="molecule type" value="Genomic_DNA"/>
</dbReference>
<keyword evidence="10 11" id="KW-0998">Cell outer membrane</keyword>
<evidence type="ECO:0000256" key="3">
    <source>
        <dbReference type="ARBA" id="ARBA00022448"/>
    </source>
</evidence>
<dbReference type="PROSITE" id="PS52016">
    <property type="entry name" value="TONB_DEPENDENT_REC_3"/>
    <property type="match status" value="1"/>
</dbReference>
<dbReference type="Proteomes" id="UP000288212">
    <property type="component" value="Unassembled WGS sequence"/>
</dbReference>
<keyword evidence="4 11" id="KW-1134">Transmembrane beta strand</keyword>
<dbReference type="InterPro" id="IPR012910">
    <property type="entry name" value="Plug_dom"/>
</dbReference>
<evidence type="ECO:0000256" key="9">
    <source>
        <dbReference type="ARBA" id="ARBA00023170"/>
    </source>
</evidence>
<evidence type="ECO:0000256" key="6">
    <source>
        <dbReference type="ARBA" id="ARBA00022729"/>
    </source>
</evidence>
<feature type="domain" description="TonB-dependent receptor plug" evidence="15">
    <location>
        <begin position="55"/>
        <end position="165"/>
    </location>
</feature>
<keyword evidence="9 16" id="KW-0675">Receptor</keyword>
<evidence type="ECO:0000256" key="8">
    <source>
        <dbReference type="ARBA" id="ARBA00023136"/>
    </source>
</evidence>
<keyword evidence="8 11" id="KW-0472">Membrane</keyword>
<evidence type="ECO:0000256" key="4">
    <source>
        <dbReference type="ARBA" id="ARBA00022452"/>
    </source>
</evidence>
<organism evidence="16 17">
    <name type="scientific">Aliidiomarina haloalkalitolerans</name>
    <dbReference type="NCBI Taxonomy" id="859059"/>
    <lineage>
        <taxon>Bacteria</taxon>
        <taxon>Pseudomonadati</taxon>
        <taxon>Pseudomonadota</taxon>
        <taxon>Gammaproteobacteria</taxon>
        <taxon>Alteromonadales</taxon>
        <taxon>Idiomarinaceae</taxon>
        <taxon>Aliidiomarina</taxon>
    </lineage>
</organism>
<gene>
    <name evidence="16" type="ORF">CWE06_05205</name>
</gene>
<dbReference type="CDD" id="cd01347">
    <property type="entry name" value="ligand_gated_channel"/>
    <property type="match status" value="1"/>
</dbReference>
<evidence type="ECO:0000256" key="1">
    <source>
        <dbReference type="ARBA" id="ARBA00004571"/>
    </source>
</evidence>
<evidence type="ECO:0000256" key="13">
    <source>
        <dbReference type="SAM" id="SignalP"/>
    </source>
</evidence>
<evidence type="ECO:0000256" key="7">
    <source>
        <dbReference type="ARBA" id="ARBA00023077"/>
    </source>
</evidence>
<dbReference type="Pfam" id="PF07715">
    <property type="entry name" value="Plug"/>
    <property type="match status" value="1"/>
</dbReference>
<dbReference type="SUPFAM" id="SSF56935">
    <property type="entry name" value="Porins"/>
    <property type="match status" value="1"/>
</dbReference>
<evidence type="ECO:0000259" key="15">
    <source>
        <dbReference type="Pfam" id="PF07715"/>
    </source>
</evidence>
<evidence type="ECO:0000256" key="2">
    <source>
        <dbReference type="ARBA" id="ARBA00008143"/>
    </source>
</evidence>
<dbReference type="Gene3D" id="2.170.130.10">
    <property type="entry name" value="TonB-dependent receptor, plug domain"/>
    <property type="match status" value="1"/>
</dbReference>